<dbReference type="AlphaFoldDB" id="A0A5B8IWN3"/>
<dbReference type="EMBL" id="CP042261">
    <property type="protein sequence ID" value="QDY70084.1"/>
    <property type="molecule type" value="Genomic_DNA"/>
</dbReference>
<name>A0A5B8IWN3_9RHOB</name>
<evidence type="ECO:0000313" key="3">
    <source>
        <dbReference type="Proteomes" id="UP000318483"/>
    </source>
</evidence>
<proteinExistence type="predicted"/>
<keyword evidence="1" id="KW-0812">Transmembrane</keyword>
<dbReference type="RefSeq" id="WP_146365459.1">
    <property type="nucleotide sequence ID" value="NZ_CP042261.1"/>
</dbReference>
<organism evidence="2 3">
    <name type="scientific">Qingshengfaniella alkalisoli</name>
    <dbReference type="NCBI Taxonomy" id="2599296"/>
    <lineage>
        <taxon>Bacteria</taxon>
        <taxon>Pseudomonadati</taxon>
        <taxon>Pseudomonadota</taxon>
        <taxon>Alphaproteobacteria</taxon>
        <taxon>Rhodobacterales</taxon>
        <taxon>Paracoccaceae</taxon>
        <taxon>Qingshengfaniella</taxon>
    </lineage>
</organism>
<feature type="transmembrane region" description="Helical" evidence="1">
    <location>
        <begin position="47"/>
        <end position="69"/>
    </location>
</feature>
<dbReference type="KEGG" id="lit:FPZ52_10945"/>
<evidence type="ECO:0000256" key="1">
    <source>
        <dbReference type="SAM" id="Phobius"/>
    </source>
</evidence>
<reference evidence="2 3" key="1">
    <citation type="submission" date="2019-07" db="EMBL/GenBank/DDBJ databases">
        <title>Litoreibacter alkalisoli sp. nov., isolated from saline-alkaline soil.</title>
        <authorList>
            <person name="Wang S."/>
            <person name="Xu L."/>
            <person name="Xing Y.-T."/>
            <person name="Sun J.-Q."/>
        </authorList>
    </citation>
    <scope>NUCLEOTIDE SEQUENCE [LARGE SCALE GENOMIC DNA]</scope>
    <source>
        <strain evidence="2 3">LN3S51</strain>
    </source>
</reference>
<keyword evidence="1" id="KW-1133">Transmembrane helix</keyword>
<dbReference type="InterPro" id="IPR009937">
    <property type="entry name" value="Phage_holin_3_6"/>
</dbReference>
<keyword evidence="3" id="KW-1185">Reference proteome</keyword>
<protein>
    <recommendedName>
        <fullName evidence="4">Phage holin family protein</fullName>
    </recommendedName>
</protein>
<gene>
    <name evidence="2" type="ORF">FPZ52_10945</name>
</gene>
<evidence type="ECO:0000313" key="2">
    <source>
        <dbReference type="EMBL" id="QDY70084.1"/>
    </source>
</evidence>
<evidence type="ECO:0008006" key="4">
    <source>
        <dbReference type="Google" id="ProtNLM"/>
    </source>
</evidence>
<dbReference type="OrthoDB" id="7875633at2"/>
<keyword evidence="1" id="KW-0472">Membrane</keyword>
<accession>A0A5B8IWN3</accession>
<feature type="transmembrane region" description="Helical" evidence="1">
    <location>
        <begin position="12"/>
        <end position="41"/>
    </location>
</feature>
<dbReference type="Proteomes" id="UP000318483">
    <property type="component" value="Chromosome"/>
</dbReference>
<sequence length="114" mass="11998">MLKAIEQLLSRAAANAALALLAGASVTVGIAFLTVAAWIALASHYDTLVAALVIGCAYVALSAILFAALKTSGRHSPPPEYRAPPPPPPQSDIVSLVEAFFSGFDAARRRNRRR</sequence>
<dbReference type="Pfam" id="PF07332">
    <property type="entry name" value="Phage_holin_3_6"/>
    <property type="match status" value="1"/>
</dbReference>